<dbReference type="Pfam" id="PF24595">
    <property type="entry name" value="DUF7619"/>
    <property type="match status" value="1"/>
</dbReference>
<dbReference type="AlphaFoldDB" id="A0A2S1SF04"/>
<proteinExistence type="predicted"/>
<dbReference type="NCBIfam" id="TIGR04183">
    <property type="entry name" value="Por_Secre_tail"/>
    <property type="match status" value="1"/>
</dbReference>
<accession>A0A2S1SF04</accession>
<feature type="chain" id="PRO_5015515130" evidence="2">
    <location>
        <begin position="18"/>
        <end position="1196"/>
    </location>
</feature>
<dbReference type="InterPro" id="IPR026444">
    <property type="entry name" value="Secre_tail"/>
</dbReference>
<gene>
    <name evidence="5" type="ORF">HYN49_03180</name>
</gene>
<dbReference type="PANTHER" id="PTHR44103">
    <property type="entry name" value="PROPROTEIN CONVERTASE P"/>
    <property type="match status" value="1"/>
</dbReference>
<dbReference type="KEGG" id="fpal:HYN49_03180"/>
<keyword evidence="1 2" id="KW-0732">Signal</keyword>
<dbReference type="RefSeq" id="WP_108902770.1">
    <property type="nucleotide sequence ID" value="NZ_CP029187.1"/>
</dbReference>
<dbReference type="Pfam" id="PF18962">
    <property type="entry name" value="Por_Secre_tail"/>
    <property type="match status" value="1"/>
</dbReference>
<sequence length="1196" mass="128886">MKTRLLLIFLFAGYALSAQTGFQENIVTGEAYTTPSPYLAKAGDVDGDNDLDIVVYGRGLTWYENVDGFGNFGQKNTVAGTTTGPVGTELHLIDFDSDGDLDILGAMGNKFTIYKNTDGSGHFEVSQVFTLGTSYYELNAIPVDIDGDGDMDILGLHSTNSSGPTVYTLAWFENNGLGNFANQQVISNNNALGSGSILHTDDLDGDNDQDIIIGHKNANKISWIKNNGNAGFSALVTITTTAGGVTSIVTSDIDNDGDMDILSASENDNQVAWYENTDGLGAFSDEIIITSDAVGSNALLVTDIDNDSNADIVYTGTNEIGWIAATNNATTFGTPQMITNKVFGVKDVIYADLDGDGKKDIISASTEDDKVAWYKNLDGTGNFGPQIVIARRIDSPDNVYTADFDGDDDIDVLVTSQDDAKVTWLENVNGIGFYGREHIITESVDVGNVPPTSYPADVDGDGDLDVVIFKQPLLVWYENIDGHGNFAAEHTIDNLPAYVNLIRAGDLDGDGKIDIICGVYNANKISWYKNSGSGNFGSEIIVMDTNGNNGSLTSIEIADMDGDNDMDMIASSYNTDTWYFKNTNGSGNFTSQYSSVFSRLWAVYPADMDGDGDKDIVGVSAMGGGSFDAVIWYENGNGLGNFTAEHNVSTLDIHGHAIFAADIDNDGDMDVLTAAGHQQTSGQLALYKNNGNGTFAARQMIHELVNYTICNDVKAADIDNDGDMDVLAIFDNGSTNIKASVFENLGDSSNTIQGKVLIDADANGCSTADPKGSNMMVISQNATHTFATFTDHDGSYQMATPVGNFTTKMTSMLPGYFNTTPAVHTFSFTGVNNNYTADFCVAPTSTVTDLNVAVYPRNDLRAGFYTYYRIVYRNMGTAIASGSINFEFDGTKLGFNYASETLSAQTANTLTFDFTGLNPFETRTIDVAFSAFAPPVTNLGDDIAFIATINPLTGDQTEADNHFTLNQTVIGSYDPNDMTCLEGNQVLMEDAGKYLHYIIRFQNTGTASAINVKVENTLDSKLDWKTMQLESLSHNGRVEIKDGNEVAFIFDNIHLPDSTANEPGSHGFIAYKIKPLNNVNVGDVVNNAADIYFDFNPPITTNTAATQFVSQLSVAETDAAQFNVYPNPASSLLNINANTAIESISLIDINGRMLQDLRFSTPTLLAQIDLTAVTSGIYFLKIKSEKGIVTRKIVRK</sequence>
<dbReference type="InterPro" id="IPR028994">
    <property type="entry name" value="Integrin_alpha_N"/>
</dbReference>
<feature type="domain" description="DUF7619" evidence="4">
    <location>
        <begin position="974"/>
        <end position="1106"/>
    </location>
</feature>
<keyword evidence="6" id="KW-1185">Reference proteome</keyword>
<evidence type="ECO:0000256" key="1">
    <source>
        <dbReference type="ARBA" id="ARBA00022729"/>
    </source>
</evidence>
<evidence type="ECO:0000256" key="2">
    <source>
        <dbReference type="SAM" id="SignalP"/>
    </source>
</evidence>
<evidence type="ECO:0000259" key="3">
    <source>
        <dbReference type="Pfam" id="PF18962"/>
    </source>
</evidence>
<organism evidence="5 6">
    <name type="scientific">Flavobacterium pallidum</name>
    <dbReference type="NCBI Taxonomy" id="2172098"/>
    <lineage>
        <taxon>Bacteria</taxon>
        <taxon>Pseudomonadati</taxon>
        <taxon>Bacteroidota</taxon>
        <taxon>Flavobacteriia</taxon>
        <taxon>Flavobacteriales</taxon>
        <taxon>Flavobacteriaceae</taxon>
        <taxon>Flavobacterium</taxon>
    </lineage>
</organism>
<dbReference type="InterPro" id="IPR055353">
    <property type="entry name" value="DUF7619"/>
</dbReference>
<dbReference type="Pfam" id="PF13517">
    <property type="entry name" value="FG-GAP_3"/>
    <property type="match status" value="6"/>
</dbReference>
<dbReference type="Proteomes" id="UP000244937">
    <property type="component" value="Chromosome"/>
</dbReference>
<dbReference type="Gene3D" id="2.130.10.130">
    <property type="entry name" value="Integrin alpha, N-terminal"/>
    <property type="match status" value="2"/>
</dbReference>
<dbReference type="OrthoDB" id="1110367at2"/>
<evidence type="ECO:0000259" key="4">
    <source>
        <dbReference type="Pfam" id="PF24595"/>
    </source>
</evidence>
<evidence type="ECO:0000313" key="6">
    <source>
        <dbReference type="Proteomes" id="UP000244937"/>
    </source>
</evidence>
<evidence type="ECO:0000313" key="5">
    <source>
        <dbReference type="EMBL" id="AWI24974.1"/>
    </source>
</evidence>
<dbReference type="SUPFAM" id="SSF69318">
    <property type="entry name" value="Integrin alpha N-terminal domain"/>
    <property type="match status" value="2"/>
</dbReference>
<dbReference type="InterPro" id="IPR013517">
    <property type="entry name" value="FG-GAP"/>
</dbReference>
<name>A0A2S1SF04_9FLAO</name>
<feature type="signal peptide" evidence="2">
    <location>
        <begin position="1"/>
        <end position="17"/>
    </location>
</feature>
<reference evidence="5 6" key="1">
    <citation type="submission" date="2018-05" db="EMBL/GenBank/DDBJ databases">
        <title>Genome sequencing of Flavobacterium sp. HYN0049.</title>
        <authorList>
            <person name="Yi H."/>
            <person name="Baek C."/>
        </authorList>
    </citation>
    <scope>NUCLEOTIDE SEQUENCE [LARGE SCALE GENOMIC DNA]</scope>
    <source>
        <strain evidence="5 6">HYN0049</strain>
    </source>
</reference>
<protein>
    <submittedName>
        <fullName evidence="5">Uncharacterized protein</fullName>
    </submittedName>
</protein>
<feature type="domain" description="Secretion system C-terminal sorting" evidence="3">
    <location>
        <begin position="1124"/>
        <end position="1194"/>
    </location>
</feature>
<dbReference type="EMBL" id="CP029187">
    <property type="protein sequence ID" value="AWI24974.1"/>
    <property type="molecule type" value="Genomic_DNA"/>
</dbReference>
<dbReference type="PANTHER" id="PTHR44103:SF1">
    <property type="entry name" value="PROPROTEIN CONVERTASE P"/>
    <property type="match status" value="1"/>
</dbReference>